<feature type="region of interest" description="Disordered" evidence="1">
    <location>
        <begin position="1"/>
        <end position="34"/>
    </location>
</feature>
<dbReference type="OrthoDB" id="5287717at2759"/>
<proteinExistence type="predicted"/>
<keyword evidence="4" id="KW-1185">Reference proteome</keyword>
<feature type="transmembrane region" description="Helical" evidence="2">
    <location>
        <begin position="47"/>
        <end position="71"/>
    </location>
</feature>
<dbReference type="AlphaFoldDB" id="A0A6A7A414"/>
<evidence type="ECO:0000313" key="4">
    <source>
        <dbReference type="Proteomes" id="UP000799424"/>
    </source>
</evidence>
<reference evidence="3" key="1">
    <citation type="journal article" date="2020" name="Stud. Mycol.">
        <title>101 Dothideomycetes genomes: a test case for predicting lifestyles and emergence of pathogens.</title>
        <authorList>
            <person name="Haridas S."/>
            <person name="Albert R."/>
            <person name="Binder M."/>
            <person name="Bloem J."/>
            <person name="Labutti K."/>
            <person name="Salamov A."/>
            <person name="Andreopoulos B."/>
            <person name="Baker S."/>
            <person name="Barry K."/>
            <person name="Bills G."/>
            <person name="Bluhm B."/>
            <person name="Cannon C."/>
            <person name="Castanera R."/>
            <person name="Culley D."/>
            <person name="Daum C."/>
            <person name="Ezra D."/>
            <person name="Gonzalez J."/>
            <person name="Henrissat B."/>
            <person name="Kuo A."/>
            <person name="Liang C."/>
            <person name="Lipzen A."/>
            <person name="Lutzoni F."/>
            <person name="Magnuson J."/>
            <person name="Mondo S."/>
            <person name="Nolan M."/>
            <person name="Ohm R."/>
            <person name="Pangilinan J."/>
            <person name="Park H.-J."/>
            <person name="Ramirez L."/>
            <person name="Alfaro M."/>
            <person name="Sun H."/>
            <person name="Tritt A."/>
            <person name="Yoshinaga Y."/>
            <person name="Zwiers L.-H."/>
            <person name="Turgeon B."/>
            <person name="Goodwin S."/>
            <person name="Spatafora J."/>
            <person name="Crous P."/>
            <person name="Grigoriev I."/>
        </authorList>
    </citation>
    <scope>NUCLEOTIDE SEQUENCE</scope>
    <source>
        <strain evidence="3">CBS 113818</strain>
    </source>
</reference>
<keyword evidence="2" id="KW-0812">Transmembrane</keyword>
<evidence type="ECO:0000313" key="3">
    <source>
        <dbReference type="EMBL" id="KAF2827407.1"/>
    </source>
</evidence>
<dbReference type="Proteomes" id="UP000799424">
    <property type="component" value="Unassembled WGS sequence"/>
</dbReference>
<dbReference type="EMBL" id="MU006224">
    <property type="protein sequence ID" value="KAF2827407.1"/>
    <property type="molecule type" value="Genomic_DNA"/>
</dbReference>
<gene>
    <name evidence="3" type="ORF">CC86DRAFT_466185</name>
</gene>
<evidence type="ECO:0000256" key="2">
    <source>
        <dbReference type="SAM" id="Phobius"/>
    </source>
</evidence>
<feature type="transmembrane region" description="Helical" evidence="2">
    <location>
        <begin position="615"/>
        <end position="638"/>
    </location>
</feature>
<evidence type="ECO:0000256" key="1">
    <source>
        <dbReference type="SAM" id="MobiDB-lite"/>
    </source>
</evidence>
<keyword evidence="2" id="KW-0472">Membrane</keyword>
<sequence>MRRNGRYTDLDDEDTANGNNHEERSSNHDLWGSPQYDQAGGNRLKRFYLRALVGVLGPIDICAYYIAIWRIYLTPNGSREPLLFGPRGAAWVFYSWFVTGVLGLALSLHSLSGVEAGMLMEPAWDVGDATRLMLHSDKIWSGPGGWMRTIKWAVGSRGSSLRRSPSRLWFVFTLPSLLVFIAWSLSGLTMEITQGYCRAHISVPATMTGFSYDMFNEREGDNTYSPATQMWTSGQDMKVPAAGVVYTPEGYDRLKLAFLNQVPAMLPQDDGIPEIFLTAQADHPIEERNWGLLLQYKCTIINHAQDFRMINTSNRALHDYNRLNEGASAVLLDQDSTYLVWMNQTQGKWAANLDAAIESGLEVRSGFDIPTQKSSNLTNQCYIKDQENGTADCPGIHQYRDFEIALWQTLLESTNRMWFEDFHITYNLSIDHNLTEYFDAQAAQVFYSMSWKPAPLHVTAIGVQCRASSSVGSADINGIRSNYSNFQRTDTPIPEPSSGCPRRFGSSTPLYMMGVSGDDEWVARVFKASGTPPPYYATKFLENGAHSSLLLQLNFLQAEHLRRSMLRAYASYAMQLMYNGGQAYTTRNGSNLTFINPNATAFVPGPIIKPGVMPAAVPVTLFCIWALVSSALGIMYGFQRCWTETLDGHTMFRMGAELSDQECKALLKTSNTIEKEDRVALDTIPALVSNTKPETWLGRIGLVKGVKADKKKMYE</sequence>
<feature type="transmembrane region" description="Helical" evidence="2">
    <location>
        <begin position="168"/>
        <end position="188"/>
    </location>
</feature>
<feature type="transmembrane region" description="Helical" evidence="2">
    <location>
        <begin position="91"/>
        <end position="111"/>
    </location>
</feature>
<protein>
    <submittedName>
        <fullName evidence="3">Uncharacterized protein</fullName>
    </submittedName>
</protein>
<keyword evidence="2" id="KW-1133">Transmembrane helix</keyword>
<organism evidence="3 4">
    <name type="scientific">Ophiobolus disseminans</name>
    <dbReference type="NCBI Taxonomy" id="1469910"/>
    <lineage>
        <taxon>Eukaryota</taxon>
        <taxon>Fungi</taxon>
        <taxon>Dikarya</taxon>
        <taxon>Ascomycota</taxon>
        <taxon>Pezizomycotina</taxon>
        <taxon>Dothideomycetes</taxon>
        <taxon>Pleosporomycetidae</taxon>
        <taxon>Pleosporales</taxon>
        <taxon>Pleosporineae</taxon>
        <taxon>Phaeosphaeriaceae</taxon>
        <taxon>Ophiobolus</taxon>
    </lineage>
</organism>
<name>A0A6A7A414_9PLEO</name>
<accession>A0A6A7A414</accession>